<evidence type="ECO:0000256" key="6">
    <source>
        <dbReference type="ARBA" id="ARBA00022927"/>
    </source>
</evidence>
<dbReference type="SUPFAM" id="SSF53850">
    <property type="entry name" value="Periplasmic binding protein-like II"/>
    <property type="match status" value="1"/>
</dbReference>
<evidence type="ECO:0000256" key="8">
    <source>
        <dbReference type="SAM" id="SignalP"/>
    </source>
</evidence>
<gene>
    <name evidence="10" type="ORF">SMIM3I_01274</name>
</gene>
<dbReference type="Gene3D" id="3.90.76.10">
    <property type="entry name" value="Dipeptide-binding Protein, Domain 1"/>
    <property type="match status" value="1"/>
</dbReference>
<feature type="domain" description="Solute-binding protein family 5" evidence="9">
    <location>
        <begin position="77"/>
        <end position="520"/>
    </location>
</feature>
<dbReference type="InterPro" id="IPR023765">
    <property type="entry name" value="SBP_5_CS"/>
</dbReference>
<dbReference type="PROSITE" id="PS01040">
    <property type="entry name" value="SBP_BACTERIAL_5"/>
    <property type="match status" value="1"/>
</dbReference>
<dbReference type="InterPro" id="IPR000914">
    <property type="entry name" value="SBP_5_dom"/>
</dbReference>
<evidence type="ECO:0000313" key="10">
    <source>
        <dbReference type="EMBL" id="KYF37847.1"/>
    </source>
</evidence>
<dbReference type="GO" id="GO:0015833">
    <property type="term" value="P:peptide transport"/>
    <property type="evidence" value="ECO:0007669"/>
    <property type="project" value="UniProtKB-KW"/>
</dbReference>
<keyword evidence="7" id="KW-0175">Coiled coil</keyword>
<comment type="subcellular location">
    <subcellularLocation>
        <location evidence="1">Cell membrane</location>
        <topology evidence="1">Lipid-anchor</topology>
    </subcellularLocation>
</comment>
<evidence type="ECO:0000256" key="2">
    <source>
        <dbReference type="ARBA" id="ARBA00005695"/>
    </source>
</evidence>
<dbReference type="Gene3D" id="3.40.190.10">
    <property type="entry name" value="Periplasmic binding protein-like II"/>
    <property type="match status" value="1"/>
</dbReference>
<evidence type="ECO:0000259" key="9">
    <source>
        <dbReference type="Pfam" id="PF00496"/>
    </source>
</evidence>
<feature type="chain" id="PRO_5039339368" evidence="8">
    <location>
        <begin position="22"/>
        <end position="649"/>
    </location>
</feature>
<evidence type="ECO:0000256" key="5">
    <source>
        <dbReference type="ARBA" id="ARBA00022856"/>
    </source>
</evidence>
<evidence type="ECO:0000256" key="3">
    <source>
        <dbReference type="ARBA" id="ARBA00022448"/>
    </source>
</evidence>
<reference evidence="10 11" key="1">
    <citation type="submission" date="2016-01" db="EMBL/GenBank/DDBJ databases">
        <title>Highly variable Streptococcus oralis 1 are common among viridans streptococci isolated from primates.</title>
        <authorList>
            <person name="Denapaite D."/>
            <person name="Rieger M."/>
            <person name="Koendgen S."/>
            <person name="Brueckner R."/>
            <person name="Ochigava I."/>
            <person name="Kappeler P."/>
            <person name="Maetz-Rensing K."/>
            <person name="Leendertz F."/>
        </authorList>
    </citation>
    <scope>NUCLEOTIDE SEQUENCE [LARGE SCALE GENOMIC DNA]</scope>
    <source>
        <strain evidence="10 11">M3-1</strain>
    </source>
</reference>
<dbReference type="PIRSF" id="PIRSF002741">
    <property type="entry name" value="MppA"/>
    <property type="match status" value="1"/>
</dbReference>
<dbReference type="PANTHER" id="PTHR30290">
    <property type="entry name" value="PERIPLASMIC BINDING COMPONENT OF ABC TRANSPORTER"/>
    <property type="match status" value="1"/>
</dbReference>
<dbReference type="PROSITE" id="PS51257">
    <property type="entry name" value="PROKAR_LIPOPROTEIN"/>
    <property type="match status" value="1"/>
</dbReference>
<name>A0A150NWJ2_STRMT</name>
<dbReference type="Proteomes" id="UP000075442">
    <property type="component" value="Unassembled WGS sequence"/>
</dbReference>
<dbReference type="Gene3D" id="3.10.105.10">
    <property type="entry name" value="Dipeptide-binding Protein, Domain 3"/>
    <property type="match status" value="1"/>
</dbReference>
<dbReference type="InterPro" id="IPR030678">
    <property type="entry name" value="Peptide/Ni-bd"/>
</dbReference>
<proteinExistence type="inferred from homology"/>
<evidence type="ECO:0000256" key="1">
    <source>
        <dbReference type="ARBA" id="ARBA00004193"/>
    </source>
</evidence>
<dbReference type="GO" id="GO:0015031">
    <property type="term" value="P:protein transport"/>
    <property type="evidence" value="ECO:0007669"/>
    <property type="project" value="UniProtKB-KW"/>
</dbReference>
<evidence type="ECO:0000313" key="11">
    <source>
        <dbReference type="Proteomes" id="UP000075442"/>
    </source>
</evidence>
<comment type="similarity">
    <text evidence="2">Belongs to the bacterial solute-binding protein 5 family.</text>
</comment>
<dbReference type="AlphaFoldDB" id="A0A150NWJ2"/>
<dbReference type="CDD" id="cd08504">
    <property type="entry name" value="PBP2_OppA"/>
    <property type="match status" value="1"/>
</dbReference>
<protein>
    <submittedName>
        <fullName evidence="10">Oligopeptide ABC transporter, periplasmic oligopeptide-binding protein OppA</fullName>
    </submittedName>
</protein>
<dbReference type="PANTHER" id="PTHR30290:SF10">
    <property type="entry name" value="PERIPLASMIC OLIGOPEPTIDE-BINDING PROTEIN-RELATED"/>
    <property type="match status" value="1"/>
</dbReference>
<organism evidence="10 11">
    <name type="scientific">Streptococcus mitis</name>
    <dbReference type="NCBI Taxonomy" id="28037"/>
    <lineage>
        <taxon>Bacteria</taxon>
        <taxon>Bacillati</taxon>
        <taxon>Bacillota</taxon>
        <taxon>Bacilli</taxon>
        <taxon>Lactobacillales</taxon>
        <taxon>Streptococcaceae</taxon>
        <taxon>Streptococcus</taxon>
        <taxon>Streptococcus mitis group</taxon>
    </lineage>
</organism>
<dbReference type="EMBL" id="LROU01000026">
    <property type="protein sequence ID" value="KYF37847.1"/>
    <property type="molecule type" value="Genomic_DNA"/>
</dbReference>
<comment type="caution">
    <text evidence="10">The sequence shown here is derived from an EMBL/GenBank/DDBJ whole genome shotgun (WGS) entry which is preliminary data.</text>
</comment>
<accession>A0A150NWJ2</accession>
<keyword evidence="5" id="KW-0571">Peptide transport</keyword>
<keyword evidence="3" id="KW-0813">Transport</keyword>
<evidence type="ECO:0000256" key="4">
    <source>
        <dbReference type="ARBA" id="ARBA00022729"/>
    </source>
</evidence>
<dbReference type="GO" id="GO:0043190">
    <property type="term" value="C:ATP-binding cassette (ABC) transporter complex"/>
    <property type="evidence" value="ECO:0007669"/>
    <property type="project" value="InterPro"/>
</dbReference>
<keyword evidence="6" id="KW-0653">Protein transport</keyword>
<evidence type="ECO:0000256" key="7">
    <source>
        <dbReference type="SAM" id="Coils"/>
    </source>
</evidence>
<dbReference type="InterPro" id="IPR039424">
    <property type="entry name" value="SBP_5"/>
</dbReference>
<sequence>MKSKKWLLTAGVVLSTTALLAACGKADKEADAPTTFSYVYAVDPASLDYSIATRTSTTDVIGNVVDGLMENDQYGNVIPSLAEDWSVSKDGLTYTYKLRKGVKWYTSEGEEYAEVTAHDFVTGLKHVADGKSDGVSLIQNSIKGLDAYMTGETNDFSTVGVKALDDYTVEYTLNKPESFWNSKVTTATMLPVNEEFLKASGKDYGAVTPAGILYNGPYILKTLTSKSLIEYEKNPNYWDKEKVKIEKIKLTYYDGSDQESLIRSFSSGAYTTARLFPSSSNFASTLEQYGDKITYSPQDSSSYYFTFNVNRQSYNKTAKTSEEQKTSTKEAMLNKDFRQAINFAFNRHSYAAQLNGEDGADKIIRNSLVPDNFVQAGGKNFGQIAQAELVNYGDQWKGVELVDGKDSIYNPDKAKAAFEKAKKDLESKGVTFPIHLDVPVEQTDTIAVQQSNSFKQSIESTLGAENVVIDVLQMTDNEKETITSQARVPSQKDYDLNSTGWAPSYQDPASYLNIMDPKSGSAMKHLGITKGKDKDVVAKLGLDQYKKLLDDADSETTNLEERYEKYAKAQAWLTDSSLLMPTASSGGSPVVSNVVPFSKPYSQVGIKGDPYIFKGMKLQKDIVTTKEYEEALKKWQKENWNQMVSTKKN</sequence>
<dbReference type="GO" id="GO:0042597">
    <property type="term" value="C:periplasmic space"/>
    <property type="evidence" value="ECO:0007669"/>
    <property type="project" value="UniProtKB-ARBA"/>
</dbReference>
<feature type="signal peptide" evidence="8">
    <location>
        <begin position="1"/>
        <end position="21"/>
    </location>
</feature>
<dbReference type="Pfam" id="PF00496">
    <property type="entry name" value="SBP_bac_5"/>
    <property type="match status" value="1"/>
</dbReference>
<dbReference type="GO" id="GO:1904680">
    <property type="term" value="F:peptide transmembrane transporter activity"/>
    <property type="evidence" value="ECO:0007669"/>
    <property type="project" value="TreeGrafter"/>
</dbReference>
<feature type="coiled-coil region" evidence="7">
    <location>
        <begin position="542"/>
        <end position="569"/>
    </location>
</feature>
<dbReference type="PATRIC" id="fig|28037.235.peg.534"/>
<keyword evidence="4 8" id="KW-0732">Signal</keyword>